<feature type="transmembrane region" description="Helical" evidence="7">
    <location>
        <begin position="291"/>
        <end position="318"/>
    </location>
</feature>
<evidence type="ECO:0000256" key="5">
    <source>
        <dbReference type="ARBA" id="ARBA00023136"/>
    </source>
</evidence>
<evidence type="ECO:0000256" key="6">
    <source>
        <dbReference type="ARBA" id="ARBA00038076"/>
    </source>
</evidence>
<dbReference type="PANTHER" id="PTHR30572:SF4">
    <property type="entry name" value="ABC TRANSPORTER PERMEASE YTRF"/>
    <property type="match status" value="1"/>
</dbReference>
<dbReference type="Pfam" id="PF02687">
    <property type="entry name" value="FtsX"/>
    <property type="match status" value="2"/>
</dbReference>
<sequence>MTPERRRLIPTILAVLLGVAFLAATLIMSATMKASITSQTAASVEGADAVVVADPSTTLPVAATQAISRASGVTGVDPTISTTLRATHSSGMSMVEAHLTPSSGQRTLVSGRLPRSAGEALVNPLMIDAGVRQGSTLTLLGTDNASTPQQVRVVGVITPAPRVSMNTDSQQVYTDSRTLMAARGTPGYDTVYVTGTGGQQAVAQAVKKVPGMDSAGITVRTADAERAELTRQSLAGSGALTGFMGAFAAIAVAVAAIVIVNTFAILVAQRTRSLALARCVGATRRQVRNSVLIEALATGVIGSILGLTVGTGLSQLLVSLGRSRMNLPLQSVITLDPVSLLAPAAVGILVTVLAALPPARRATRVPPVAALSPVSPEPTRRVGRVRLAIGAVLFVAGAGLLVYGAIGTKVTGLALVAGIAGGLASFVGVLILAIVVIPRLALSLGRLAARLGGVPAELATENTQRNPGRAASTVSALLVGVTLIVMTAVGAATAQTSVNKTLDEHFPTDAIVTSDSGRLPDRLLDAARGADGVAAAGEVSSGQATLTAGGRTQRVDVAGYSAGALAALRDTEALARLDDRHVVVRAPGVTTGQKVTIRNGQRSLELVAVAQPTDQRAPSIALSAATMKRVLPNAVGSQILVRYAAGTSPSDATASITRAICPIPGASIISAASSRDEIQRVVTIMLALVIGLLAISVVIALVGVGNTLGLSVLERTREIGLLRALGLTRRQVRAMFGHEAVLESVAAVVVGLVLGTGYGIAGTYAMLGSQGADVIVSLPWLQLAAVAAIAMAAGWLASVIPGRHAARVSPSVALAGE</sequence>
<feature type="transmembrane region" description="Helical" evidence="7">
    <location>
        <begin position="740"/>
        <end position="760"/>
    </location>
</feature>
<feature type="transmembrane region" description="Helical" evidence="7">
    <location>
        <begin position="338"/>
        <end position="356"/>
    </location>
</feature>
<dbReference type="EMBL" id="CP025570">
    <property type="protein sequence ID" value="AZZ40133.1"/>
    <property type="molecule type" value="Genomic_DNA"/>
</dbReference>
<dbReference type="PANTHER" id="PTHR30572">
    <property type="entry name" value="MEMBRANE COMPONENT OF TRANSPORTER-RELATED"/>
    <property type="match status" value="1"/>
</dbReference>
<name>A0A3T0S1C1_9ACTN</name>
<keyword evidence="2" id="KW-1003">Cell membrane</keyword>
<organism evidence="9 10">
    <name type="scientific">Acidipropionibacterium jensenii</name>
    <dbReference type="NCBI Taxonomy" id="1749"/>
    <lineage>
        <taxon>Bacteria</taxon>
        <taxon>Bacillati</taxon>
        <taxon>Actinomycetota</taxon>
        <taxon>Actinomycetes</taxon>
        <taxon>Propionibacteriales</taxon>
        <taxon>Propionibacteriaceae</taxon>
        <taxon>Acidipropionibacterium</taxon>
    </lineage>
</organism>
<dbReference type="AlphaFoldDB" id="A0A3T0S1C1"/>
<protein>
    <submittedName>
        <fullName evidence="9">ABC transporter permease</fullName>
    </submittedName>
</protein>
<dbReference type="InterPro" id="IPR050250">
    <property type="entry name" value="Macrolide_Exporter_MacB"/>
</dbReference>
<evidence type="ECO:0000256" key="7">
    <source>
        <dbReference type="SAM" id="Phobius"/>
    </source>
</evidence>
<dbReference type="InterPro" id="IPR003838">
    <property type="entry name" value="ABC3_permease_C"/>
</dbReference>
<feature type="transmembrane region" description="Helical" evidence="7">
    <location>
        <begin position="780"/>
        <end position="800"/>
    </location>
</feature>
<proteinExistence type="inferred from homology"/>
<dbReference type="RefSeq" id="WP_097799361.1">
    <property type="nucleotide sequence ID" value="NZ_CP025570.1"/>
</dbReference>
<accession>A0A3T0S1C1</accession>
<comment type="similarity">
    <text evidence="6">Belongs to the ABC-4 integral membrane protein family.</text>
</comment>
<evidence type="ECO:0000313" key="9">
    <source>
        <dbReference type="EMBL" id="AZZ40133.1"/>
    </source>
</evidence>
<evidence type="ECO:0000256" key="3">
    <source>
        <dbReference type="ARBA" id="ARBA00022692"/>
    </source>
</evidence>
<feature type="domain" description="ABC3 transporter permease C-terminal" evidence="8">
    <location>
        <begin position="692"/>
        <end position="810"/>
    </location>
</feature>
<evidence type="ECO:0000259" key="8">
    <source>
        <dbReference type="Pfam" id="PF02687"/>
    </source>
</evidence>
<feature type="transmembrane region" description="Helical" evidence="7">
    <location>
        <begin position="387"/>
        <end position="406"/>
    </location>
</feature>
<feature type="transmembrane region" description="Helical" evidence="7">
    <location>
        <begin position="684"/>
        <end position="713"/>
    </location>
</feature>
<dbReference type="Proteomes" id="UP000285875">
    <property type="component" value="Chromosome"/>
</dbReference>
<keyword evidence="4 7" id="KW-1133">Transmembrane helix</keyword>
<reference evidence="10" key="1">
    <citation type="submission" date="2017-12" db="EMBL/GenBank/DDBJ databases">
        <title>Whole genome sequencing of Acidipropionibacterium jensenii strains JS279 and JS280.</title>
        <authorList>
            <person name="Deptula P."/>
            <person name="Laine P."/>
            <person name="Smolander O.-P."/>
            <person name="Paulin L."/>
            <person name="Auvinen P."/>
            <person name="Varmanen P."/>
        </authorList>
    </citation>
    <scope>NUCLEOTIDE SEQUENCE [LARGE SCALE GENOMIC DNA]</scope>
    <source>
        <strain evidence="10">JS280</strain>
    </source>
</reference>
<dbReference type="KEGG" id="aji:C0Z10_10655"/>
<feature type="domain" description="ABC3 transporter permease C-terminal" evidence="8">
    <location>
        <begin position="246"/>
        <end position="367"/>
    </location>
</feature>
<keyword evidence="5 7" id="KW-0472">Membrane</keyword>
<dbReference type="GO" id="GO:0005886">
    <property type="term" value="C:plasma membrane"/>
    <property type="evidence" value="ECO:0007669"/>
    <property type="project" value="UniProtKB-SubCell"/>
</dbReference>
<evidence type="ECO:0000313" key="10">
    <source>
        <dbReference type="Proteomes" id="UP000285875"/>
    </source>
</evidence>
<keyword evidence="3 7" id="KW-0812">Transmembrane</keyword>
<feature type="transmembrane region" description="Helical" evidence="7">
    <location>
        <begin position="243"/>
        <end position="268"/>
    </location>
</feature>
<evidence type="ECO:0000256" key="2">
    <source>
        <dbReference type="ARBA" id="ARBA00022475"/>
    </source>
</evidence>
<evidence type="ECO:0000256" key="4">
    <source>
        <dbReference type="ARBA" id="ARBA00022989"/>
    </source>
</evidence>
<comment type="subcellular location">
    <subcellularLocation>
        <location evidence="1">Cell membrane</location>
        <topology evidence="1">Multi-pass membrane protein</topology>
    </subcellularLocation>
</comment>
<evidence type="ECO:0000256" key="1">
    <source>
        <dbReference type="ARBA" id="ARBA00004651"/>
    </source>
</evidence>
<feature type="transmembrane region" description="Helical" evidence="7">
    <location>
        <begin position="412"/>
        <end position="437"/>
    </location>
</feature>
<gene>
    <name evidence="9" type="ORF">C0Z10_10655</name>
</gene>
<feature type="transmembrane region" description="Helical" evidence="7">
    <location>
        <begin position="474"/>
        <end position="494"/>
    </location>
</feature>
<dbReference type="GO" id="GO:0022857">
    <property type="term" value="F:transmembrane transporter activity"/>
    <property type="evidence" value="ECO:0007669"/>
    <property type="project" value="TreeGrafter"/>
</dbReference>